<evidence type="ECO:0000259" key="7">
    <source>
        <dbReference type="PROSITE" id="PS50850"/>
    </source>
</evidence>
<dbReference type="STRING" id="563192.HMPREF0179_00316"/>
<evidence type="ECO:0000256" key="6">
    <source>
        <dbReference type="SAM" id="Phobius"/>
    </source>
</evidence>
<evidence type="ECO:0000256" key="2">
    <source>
        <dbReference type="ARBA" id="ARBA00022475"/>
    </source>
</evidence>
<feature type="transmembrane region" description="Helical" evidence="6">
    <location>
        <begin position="523"/>
        <end position="545"/>
    </location>
</feature>
<dbReference type="SUPFAM" id="SSF103473">
    <property type="entry name" value="MFS general substrate transporter"/>
    <property type="match status" value="1"/>
</dbReference>
<organism evidence="8 9">
    <name type="scientific">Bilophila wadsworthia (strain 3_1_6)</name>
    <dbReference type="NCBI Taxonomy" id="563192"/>
    <lineage>
        <taxon>Bacteria</taxon>
        <taxon>Pseudomonadati</taxon>
        <taxon>Thermodesulfobacteriota</taxon>
        <taxon>Desulfovibrionia</taxon>
        <taxon>Desulfovibrionales</taxon>
        <taxon>Desulfovibrionaceae</taxon>
        <taxon>Bilophila</taxon>
    </lineage>
</organism>
<keyword evidence="9" id="KW-1185">Reference proteome</keyword>
<feature type="transmembrane region" description="Helical" evidence="6">
    <location>
        <begin position="368"/>
        <end position="387"/>
    </location>
</feature>
<dbReference type="RefSeq" id="WP_005024470.1">
    <property type="nucleotide sequence ID" value="NZ_KE150239.1"/>
</dbReference>
<evidence type="ECO:0000256" key="4">
    <source>
        <dbReference type="ARBA" id="ARBA00022989"/>
    </source>
</evidence>
<keyword evidence="5 6" id="KW-0472">Membrane</keyword>
<dbReference type="eggNOG" id="COG2814">
    <property type="taxonomic scope" value="Bacteria"/>
</dbReference>
<dbReference type="Pfam" id="PF07690">
    <property type="entry name" value="MFS_1"/>
    <property type="match status" value="1"/>
</dbReference>
<dbReference type="GO" id="GO:0022857">
    <property type="term" value="F:transmembrane transporter activity"/>
    <property type="evidence" value="ECO:0007669"/>
    <property type="project" value="InterPro"/>
</dbReference>
<dbReference type="InterPro" id="IPR011701">
    <property type="entry name" value="MFS"/>
</dbReference>
<dbReference type="Gene3D" id="1.20.1250.20">
    <property type="entry name" value="MFS general substrate transporter like domains"/>
    <property type="match status" value="1"/>
</dbReference>
<evidence type="ECO:0000256" key="1">
    <source>
        <dbReference type="ARBA" id="ARBA00004651"/>
    </source>
</evidence>
<dbReference type="PANTHER" id="PTHR43124">
    <property type="entry name" value="PURINE EFFLUX PUMP PBUE"/>
    <property type="match status" value="1"/>
</dbReference>
<gene>
    <name evidence="8" type="ORF">HMPREF0179_00316</name>
</gene>
<feature type="transmembrane region" description="Helical" evidence="6">
    <location>
        <begin position="665"/>
        <end position="691"/>
    </location>
</feature>
<feature type="transmembrane region" description="Helical" evidence="6">
    <location>
        <begin position="328"/>
        <end position="347"/>
    </location>
</feature>
<keyword evidence="3 6" id="KW-0812">Transmembrane</keyword>
<reference evidence="8 9" key="2">
    <citation type="submission" date="2013-04" db="EMBL/GenBank/DDBJ databases">
        <title>The Genome Sequence of Bilophila wadsworthia 3_1_6.</title>
        <authorList>
            <consortium name="The Broad Institute Genomics Platform"/>
            <person name="Earl A."/>
            <person name="Ward D."/>
            <person name="Feldgarden M."/>
            <person name="Gevers D."/>
            <person name="Sibley C."/>
            <person name="Strauss J."/>
            <person name="Allen-Vercoe E."/>
            <person name="Walker B."/>
            <person name="Young S."/>
            <person name="Zeng Q."/>
            <person name="Gargeya S."/>
            <person name="Fitzgerald M."/>
            <person name="Haas B."/>
            <person name="Abouelleil A."/>
            <person name="Allen A.W."/>
            <person name="Alvarado L."/>
            <person name="Arachchi H.M."/>
            <person name="Berlin A.M."/>
            <person name="Chapman S.B."/>
            <person name="Gainer-Dewar J."/>
            <person name="Goldberg J."/>
            <person name="Griggs A."/>
            <person name="Gujja S."/>
            <person name="Hansen M."/>
            <person name="Howarth C."/>
            <person name="Imamovic A."/>
            <person name="Ireland A."/>
            <person name="Larimer J."/>
            <person name="McCowan C."/>
            <person name="Murphy C."/>
            <person name="Pearson M."/>
            <person name="Poon T.W."/>
            <person name="Priest M."/>
            <person name="Roberts A."/>
            <person name="Saif S."/>
            <person name="Shea T."/>
            <person name="Sisk P."/>
            <person name="Sykes S."/>
            <person name="Wortman J."/>
            <person name="Nusbaum C."/>
            <person name="Birren B."/>
        </authorList>
    </citation>
    <scope>NUCLEOTIDE SEQUENCE [LARGE SCALE GENOMIC DNA]</scope>
    <source>
        <strain evidence="8 9">3_1_6</strain>
    </source>
</reference>
<feature type="transmembrane region" description="Helical" evidence="6">
    <location>
        <begin position="496"/>
        <end position="517"/>
    </location>
</feature>
<keyword evidence="4 6" id="KW-1133">Transmembrane helix</keyword>
<dbReference type="InterPro" id="IPR020846">
    <property type="entry name" value="MFS_dom"/>
</dbReference>
<reference evidence="8 9" key="1">
    <citation type="submission" date="2010-10" db="EMBL/GenBank/DDBJ databases">
        <authorList>
            <consortium name="The Broad Institute Genome Sequencing Platform"/>
            <person name="Ward D."/>
            <person name="Earl A."/>
            <person name="Feldgarden M."/>
            <person name="Young S.K."/>
            <person name="Gargeya S."/>
            <person name="Zeng Q."/>
            <person name="Alvarado L."/>
            <person name="Berlin A."/>
            <person name="Bochicchio J."/>
            <person name="Chapman S.B."/>
            <person name="Chen Z."/>
            <person name="Freedman E."/>
            <person name="Gellesch M."/>
            <person name="Goldberg J."/>
            <person name="Griggs A."/>
            <person name="Gujja S."/>
            <person name="Heilman E."/>
            <person name="Heiman D."/>
            <person name="Howarth C."/>
            <person name="Mehta T."/>
            <person name="Neiman D."/>
            <person name="Pearson M."/>
            <person name="Roberts A."/>
            <person name="Saif S."/>
            <person name="Shea T."/>
            <person name="Shenoy N."/>
            <person name="Sisk P."/>
            <person name="Stolte C."/>
            <person name="Sykes S."/>
            <person name="White J."/>
            <person name="Yandava C."/>
            <person name="Allen-Vercoe E."/>
            <person name="Sibley C."/>
            <person name="Ambrose C.E."/>
            <person name="Strauss J."/>
            <person name="Daigneault M."/>
            <person name="Haas B."/>
            <person name="Nusbaum C."/>
            <person name="Birren B."/>
        </authorList>
    </citation>
    <scope>NUCLEOTIDE SEQUENCE [LARGE SCALE GENOMIC DNA]</scope>
    <source>
        <strain evidence="8 9">3_1_6</strain>
    </source>
</reference>
<name>E5Y2A6_BILW3</name>
<dbReference type="OrthoDB" id="1679175at2"/>
<feature type="domain" description="Major facilitator superfamily (MFS) profile" evidence="7">
    <location>
        <begin position="334"/>
        <end position="757"/>
    </location>
</feature>
<comment type="subcellular location">
    <subcellularLocation>
        <location evidence="1">Cell membrane</location>
        <topology evidence="1">Multi-pass membrane protein</topology>
    </subcellularLocation>
</comment>
<feature type="transmembrane region" description="Helical" evidence="6">
    <location>
        <begin position="609"/>
        <end position="628"/>
    </location>
</feature>
<evidence type="ECO:0000256" key="5">
    <source>
        <dbReference type="ARBA" id="ARBA00023136"/>
    </source>
</evidence>
<sequence length="759" mass="79841">MESSRRRLLIGGLATLLAAQCLYGILTLATLYKSYKTSLVSVQAIASEKFSLDLSRLARFGKDPERVEDMAERVRRFCEIAGVSRLAVLDGKGRSIAAWPSDASEAPPVPQDENKLKTLHGEVKTFDADGKVWIVQPIRNRTGADVGSVLAGFDEAGMTALVGKAASMHALLFLGVAVLGGSLFILLVLREGKPPFPRLGKGCLIIPLLVSQIAFLFFLRGPVVSFLEENARDAGTQLARYIGHDVAHINDLGLKLADVPSVRTYLDHIRQSLPWAQSITVSDAGGTTFTAGNPMTPLQAGVPLSADSPVSVTVGIDESTVWEAFRSIVYDTLTIMIIAMLFMLELVPLQGVGQAAAPSAGDSLPPRIMRPIIFLCMFAIDLPASFIPLRIAEMDLGLLGLPPDVVMGLPLSFEMCAVGIGILIGSFWSQKSGWRPLLLWGALLVALGNVASGLVSDSLAYILSRGGAGFGYGLINLAGQVFVVSHSSPEHRAGNLSALVAGLYAGFLCGSAFGGLIADNLGYASAFLVSAGLMAIIGIFLHFALPREAWTPEPSASGRISLRGLGAFFSDIKMAGLLLGNIFPCAFVTVCLFQFFLPVSLSQAGVSPAGIGRVFLLFCLVIIYLGPFFGRAVDKSPNKLVWLVGGGFLCIGGIIALLLLDGLAAAFACVALLALCNAIVASAQGTYALEIPVSRQVGSGRTVGIYNITERLGQMLGPVALGQVIALWGVNSGLLGMAAVLAVLNILFALTGRLAKAGA</sequence>
<dbReference type="PANTHER" id="PTHR43124:SF3">
    <property type="entry name" value="CHLORAMPHENICOL EFFLUX PUMP RV0191"/>
    <property type="match status" value="1"/>
</dbReference>
<feature type="transmembrane region" description="Helical" evidence="6">
    <location>
        <begin position="437"/>
        <end position="456"/>
    </location>
</feature>
<feature type="transmembrane region" description="Helical" evidence="6">
    <location>
        <begin position="168"/>
        <end position="189"/>
    </location>
</feature>
<dbReference type="Proteomes" id="UP000006034">
    <property type="component" value="Unassembled WGS sequence"/>
</dbReference>
<comment type="caution">
    <text evidence="8">The sequence shown here is derived from an EMBL/GenBank/DDBJ whole genome shotgun (WGS) entry which is preliminary data.</text>
</comment>
<evidence type="ECO:0000313" key="9">
    <source>
        <dbReference type="Proteomes" id="UP000006034"/>
    </source>
</evidence>
<keyword evidence="2" id="KW-1003">Cell membrane</keyword>
<dbReference type="InterPro" id="IPR036259">
    <property type="entry name" value="MFS_trans_sf"/>
</dbReference>
<evidence type="ECO:0000313" key="8">
    <source>
        <dbReference type="EMBL" id="EFV45873.1"/>
    </source>
</evidence>
<feature type="transmembrane region" description="Helical" evidence="6">
    <location>
        <begin position="577"/>
        <end position="597"/>
    </location>
</feature>
<feature type="transmembrane region" description="Helical" evidence="6">
    <location>
        <begin position="201"/>
        <end position="219"/>
    </location>
</feature>
<feature type="transmembrane region" description="Helical" evidence="6">
    <location>
        <begin position="407"/>
        <end position="425"/>
    </location>
</feature>
<dbReference type="EMBL" id="ADCP02000002">
    <property type="protein sequence ID" value="EFV45873.1"/>
    <property type="molecule type" value="Genomic_DNA"/>
</dbReference>
<dbReference type="InterPro" id="IPR050189">
    <property type="entry name" value="MFS_Efflux_Transporters"/>
</dbReference>
<dbReference type="AlphaFoldDB" id="E5Y2A6"/>
<evidence type="ECO:0000256" key="3">
    <source>
        <dbReference type="ARBA" id="ARBA00022692"/>
    </source>
</evidence>
<dbReference type="GeneID" id="78086900"/>
<feature type="transmembrane region" description="Helical" evidence="6">
    <location>
        <begin position="462"/>
        <end position="484"/>
    </location>
</feature>
<dbReference type="HOGENOM" id="CLU_017087_0_0_7"/>
<protein>
    <recommendedName>
        <fullName evidence="7">Major facilitator superfamily (MFS) profile domain-containing protein</fullName>
    </recommendedName>
</protein>
<proteinExistence type="predicted"/>
<feature type="transmembrane region" description="Helical" evidence="6">
    <location>
        <begin position="640"/>
        <end position="659"/>
    </location>
</feature>
<dbReference type="GO" id="GO:0005886">
    <property type="term" value="C:plasma membrane"/>
    <property type="evidence" value="ECO:0007669"/>
    <property type="project" value="UniProtKB-SubCell"/>
</dbReference>
<accession>E5Y2A6</accession>
<dbReference type="PROSITE" id="PS50850">
    <property type="entry name" value="MFS"/>
    <property type="match status" value="1"/>
</dbReference>